<evidence type="ECO:0000313" key="2">
    <source>
        <dbReference type="Proteomes" id="UP001500804"/>
    </source>
</evidence>
<keyword evidence="1" id="KW-0808">Transferase</keyword>
<gene>
    <name evidence="1" type="ORF">GCM10023320_79190</name>
</gene>
<sequence length="360" mass="38119">MIPPAPLTGRTVVDLSQYIAGAVCGQLLADFGADVHKVEPRGGDPSRALPGTRFGSIYYRSFNTGKTTRALDLRSPDGRARLDALLADADALVMNFGLRTLETLGLTWEALHRAHPHLVVTLVSAYGADDPRTSFDSIAQAVSGYALTNAAEDGTPRISAGWPTDVISGTYAAFATAMALADRDRATGVLVDVPMHDVAMIALVGPAVLAAAEEGTFRPGTGNRDAAASPSNVYRCRDGHAYIYAGLDKHWARLRPLVGGPAGTAAERLADAEGYDRVVEAWTARHPVDEVCLRMAELGIPAGPVRDPVTALREVARERPGAVVAATAEGEAVPQFPVTFCGARPVRRPAPPRPPMEESR</sequence>
<comment type="caution">
    <text evidence="1">The sequence shown here is derived from an EMBL/GenBank/DDBJ whole genome shotgun (WGS) entry which is preliminary data.</text>
</comment>
<name>A0ABP9P8H9_9PSEU</name>
<evidence type="ECO:0000313" key="1">
    <source>
        <dbReference type="EMBL" id="GAA5140921.1"/>
    </source>
</evidence>
<dbReference type="PANTHER" id="PTHR48228">
    <property type="entry name" value="SUCCINYL-COA--D-CITRAMALATE COA-TRANSFERASE"/>
    <property type="match status" value="1"/>
</dbReference>
<dbReference type="Gene3D" id="3.40.50.10540">
    <property type="entry name" value="Crotonobetainyl-coa:carnitine coa-transferase, domain 1"/>
    <property type="match status" value="1"/>
</dbReference>
<dbReference type="InterPro" id="IPR050509">
    <property type="entry name" value="CoA-transferase_III"/>
</dbReference>
<dbReference type="RefSeq" id="WP_345612778.1">
    <property type="nucleotide sequence ID" value="NZ_BAABJO010000050.1"/>
</dbReference>
<protein>
    <submittedName>
        <fullName evidence="1">CoA transferase</fullName>
    </submittedName>
</protein>
<dbReference type="Proteomes" id="UP001500804">
    <property type="component" value="Unassembled WGS sequence"/>
</dbReference>
<dbReference type="EMBL" id="BAABJO010000050">
    <property type="protein sequence ID" value="GAA5140921.1"/>
    <property type="molecule type" value="Genomic_DNA"/>
</dbReference>
<dbReference type="Gene3D" id="3.30.1540.10">
    <property type="entry name" value="formyl-coa transferase, domain 3"/>
    <property type="match status" value="1"/>
</dbReference>
<proteinExistence type="predicted"/>
<dbReference type="Pfam" id="PF02515">
    <property type="entry name" value="CoA_transf_3"/>
    <property type="match status" value="1"/>
</dbReference>
<dbReference type="InterPro" id="IPR003673">
    <property type="entry name" value="CoA-Trfase_fam_III"/>
</dbReference>
<dbReference type="InterPro" id="IPR023606">
    <property type="entry name" value="CoA-Trfase_III_dom_1_sf"/>
</dbReference>
<keyword evidence="2" id="KW-1185">Reference proteome</keyword>
<dbReference type="GO" id="GO:0016740">
    <property type="term" value="F:transferase activity"/>
    <property type="evidence" value="ECO:0007669"/>
    <property type="project" value="UniProtKB-KW"/>
</dbReference>
<dbReference type="InterPro" id="IPR044855">
    <property type="entry name" value="CoA-Trfase_III_dom3_sf"/>
</dbReference>
<dbReference type="SUPFAM" id="SSF89796">
    <property type="entry name" value="CoA-transferase family III (CaiB/BaiF)"/>
    <property type="match status" value="1"/>
</dbReference>
<reference evidence="2" key="1">
    <citation type="journal article" date="2019" name="Int. J. Syst. Evol. Microbiol.">
        <title>The Global Catalogue of Microorganisms (GCM) 10K type strain sequencing project: providing services to taxonomists for standard genome sequencing and annotation.</title>
        <authorList>
            <consortium name="The Broad Institute Genomics Platform"/>
            <consortium name="The Broad Institute Genome Sequencing Center for Infectious Disease"/>
            <person name="Wu L."/>
            <person name="Ma J."/>
        </authorList>
    </citation>
    <scope>NUCLEOTIDE SEQUENCE [LARGE SCALE GENOMIC DNA]</scope>
    <source>
        <strain evidence="2">JCM 18302</strain>
    </source>
</reference>
<organism evidence="1 2">
    <name type="scientific">Pseudonocardia adelaidensis</name>
    <dbReference type="NCBI Taxonomy" id="648754"/>
    <lineage>
        <taxon>Bacteria</taxon>
        <taxon>Bacillati</taxon>
        <taxon>Actinomycetota</taxon>
        <taxon>Actinomycetes</taxon>
        <taxon>Pseudonocardiales</taxon>
        <taxon>Pseudonocardiaceae</taxon>
        <taxon>Pseudonocardia</taxon>
    </lineage>
</organism>
<accession>A0ABP9P8H9</accession>
<dbReference type="PANTHER" id="PTHR48228:SF5">
    <property type="entry name" value="ALPHA-METHYLACYL-COA RACEMASE"/>
    <property type="match status" value="1"/>
</dbReference>